<dbReference type="HOGENOM" id="CLU_1853558_0_0_6"/>
<dbReference type="EMBL" id="CP000302">
    <property type="protein sequence ID" value="ABE56231.1"/>
    <property type="molecule type" value="Genomic_DNA"/>
</dbReference>
<accession>Q12JZ5</accession>
<evidence type="ECO:0000313" key="2">
    <source>
        <dbReference type="EMBL" id="ABE56231.1"/>
    </source>
</evidence>
<proteinExistence type="predicted"/>
<feature type="transmembrane region" description="Helical" evidence="1">
    <location>
        <begin position="45"/>
        <end position="65"/>
    </location>
</feature>
<name>Q12JZ5_SHEDO</name>
<dbReference type="AlphaFoldDB" id="Q12JZ5"/>
<evidence type="ECO:0000256" key="1">
    <source>
        <dbReference type="SAM" id="Phobius"/>
    </source>
</evidence>
<sequence>MLDTFHAQYQHTLMQQIVVGKALGLFIGLIGFFMLPYLLPEVSPLIRWGILCWYITFGAVIGMAAQIHYHPMLNCQLPWWLTSAIMGGWLNLVLTFFAYDVMQAMILRLFGEQGLLQSPFWFAAEGLILGLLIGFGVNRFAQRVPLPKFHSSQG</sequence>
<evidence type="ECO:0000313" key="3">
    <source>
        <dbReference type="Proteomes" id="UP000001982"/>
    </source>
</evidence>
<gene>
    <name evidence="2" type="ordered locus">Sden_2953</name>
</gene>
<dbReference type="Proteomes" id="UP000001982">
    <property type="component" value="Chromosome"/>
</dbReference>
<feature type="transmembrane region" description="Helical" evidence="1">
    <location>
        <begin position="119"/>
        <end position="141"/>
    </location>
</feature>
<feature type="transmembrane region" description="Helical" evidence="1">
    <location>
        <begin position="18"/>
        <end position="39"/>
    </location>
</feature>
<dbReference type="RefSeq" id="WP_011497380.1">
    <property type="nucleotide sequence ID" value="NC_007954.1"/>
</dbReference>
<feature type="transmembrane region" description="Helical" evidence="1">
    <location>
        <begin position="77"/>
        <end position="99"/>
    </location>
</feature>
<keyword evidence="1" id="KW-0472">Membrane</keyword>
<organism evidence="2 3">
    <name type="scientific">Shewanella denitrificans (strain OS217 / ATCC BAA-1090 / DSM 15013)</name>
    <dbReference type="NCBI Taxonomy" id="318161"/>
    <lineage>
        <taxon>Bacteria</taxon>
        <taxon>Pseudomonadati</taxon>
        <taxon>Pseudomonadota</taxon>
        <taxon>Gammaproteobacteria</taxon>
        <taxon>Alteromonadales</taxon>
        <taxon>Shewanellaceae</taxon>
        <taxon>Shewanella</taxon>
    </lineage>
</organism>
<keyword evidence="1" id="KW-0812">Transmembrane</keyword>
<dbReference type="OrthoDB" id="6263677at2"/>
<dbReference type="eggNOG" id="ENOG502ZPXZ">
    <property type="taxonomic scope" value="Bacteria"/>
</dbReference>
<reference evidence="2 3" key="1">
    <citation type="submission" date="2006-03" db="EMBL/GenBank/DDBJ databases">
        <title>Complete sequence of Shewanella denitrificans OS217.</title>
        <authorList>
            <consortium name="US DOE Joint Genome Institute"/>
            <person name="Copeland A."/>
            <person name="Lucas S."/>
            <person name="Lapidus A."/>
            <person name="Barry K."/>
            <person name="Detter J.C."/>
            <person name="Glavina del Rio T."/>
            <person name="Hammon N."/>
            <person name="Israni S."/>
            <person name="Dalin E."/>
            <person name="Tice H."/>
            <person name="Pitluck S."/>
            <person name="Brettin T."/>
            <person name="Bruce D."/>
            <person name="Han C."/>
            <person name="Tapia R."/>
            <person name="Gilna P."/>
            <person name="Kiss H."/>
            <person name="Schmutz J."/>
            <person name="Larimer F."/>
            <person name="Land M."/>
            <person name="Hauser L."/>
            <person name="Kyrpides N."/>
            <person name="Lykidis A."/>
            <person name="Richardson P."/>
        </authorList>
    </citation>
    <scope>NUCLEOTIDE SEQUENCE [LARGE SCALE GENOMIC DNA]</scope>
    <source>
        <strain evidence="3">OS217 / ATCC BAA-1090 / DSM 15013</strain>
    </source>
</reference>
<keyword evidence="1" id="KW-1133">Transmembrane helix</keyword>
<keyword evidence="3" id="KW-1185">Reference proteome</keyword>
<dbReference type="KEGG" id="sdn:Sden_2953"/>
<protein>
    <submittedName>
        <fullName evidence="2">Uncharacterized protein</fullName>
    </submittedName>
</protein>